<evidence type="ECO:0000256" key="1">
    <source>
        <dbReference type="ARBA" id="ARBA00004496"/>
    </source>
</evidence>
<keyword evidence="5" id="KW-0804">Transcription</keyword>
<dbReference type="GO" id="GO:0003677">
    <property type="term" value="F:DNA binding"/>
    <property type="evidence" value="ECO:0007669"/>
    <property type="project" value="UniProtKB-KW"/>
</dbReference>
<evidence type="ECO:0000259" key="6">
    <source>
        <dbReference type="PROSITE" id="PS50995"/>
    </source>
</evidence>
<dbReference type="PROSITE" id="PS50995">
    <property type="entry name" value="HTH_MARR_2"/>
    <property type="match status" value="1"/>
</dbReference>
<dbReference type="PANTHER" id="PTHR33164:SF5">
    <property type="entry name" value="ORGANIC HYDROPEROXIDE RESISTANCE TRANSCRIPTIONAL REGULATOR"/>
    <property type="match status" value="1"/>
</dbReference>
<dbReference type="KEGG" id="plia:E4191_03150"/>
<keyword evidence="2" id="KW-0963">Cytoplasm</keyword>
<reference evidence="8" key="1">
    <citation type="submission" date="2019-03" db="EMBL/GenBank/DDBJ databases">
        <authorList>
            <person name="Li J."/>
        </authorList>
    </citation>
    <scope>NUCLEOTIDE SEQUENCE [LARGE SCALE GENOMIC DNA]</scope>
    <source>
        <strain evidence="8">2251</strain>
    </source>
</reference>
<evidence type="ECO:0000256" key="4">
    <source>
        <dbReference type="ARBA" id="ARBA00023125"/>
    </source>
</evidence>
<dbReference type="Gene3D" id="1.10.10.10">
    <property type="entry name" value="Winged helix-like DNA-binding domain superfamily/Winged helix DNA-binding domain"/>
    <property type="match status" value="1"/>
</dbReference>
<dbReference type="InterPro" id="IPR000835">
    <property type="entry name" value="HTH_MarR-typ"/>
</dbReference>
<dbReference type="Proteomes" id="UP000296374">
    <property type="component" value="Chromosome"/>
</dbReference>
<evidence type="ECO:0000256" key="2">
    <source>
        <dbReference type="ARBA" id="ARBA00022490"/>
    </source>
</evidence>
<comment type="subcellular location">
    <subcellularLocation>
        <location evidence="1">Cytoplasm</location>
    </subcellularLocation>
</comment>
<dbReference type="SUPFAM" id="SSF46785">
    <property type="entry name" value="Winged helix' DNA-binding domain"/>
    <property type="match status" value="1"/>
</dbReference>
<dbReference type="InterPro" id="IPR039422">
    <property type="entry name" value="MarR/SlyA-like"/>
</dbReference>
<dbReference type="Pfam" id="PF22381">
    <property type="entry name" value="Staph_reg_Sar_Rot"/>
    <property type="match status" value="1"/>
</dbReference>
<dbReference type="EMBL" id="CP038439">
    <property type="protein sequence ID" value="QBX33827.1"/>
    <property type="molecule type" value="Genomic_DNA"/>
</dbReference>
<dbReference type="RefSeq" id="WP_135312121.1">
    <property type="nucleotide sequence ID" value="NZ_CP038439.1"/>
</dbReference>
<evidence type="ECO:0000256" key="5">
    <source>
        <dbReference type="ARBA" id="ARBA00023163"/>
    </source>
</evidence>
<dbReference type="AlphaFoldDB" id="A0A4P7HKQ5"/>
<sequence length="152" mass="17043">MTQQPASDDTSKLDAILCFEVYAVNLAFGRIYKPLLDPLGLTYPQFLVMMTLWTWDGLSVGAIGEHLGLDSSTLTPLIKRLEAAEFVSRKRDVRDERRVIVSLTEKGAQLEAQSEHVLGCITQATGLNPRDTEKLHDSLRQLRRRLTSTSLD</sequence>
<keyword evidence="4" id="KW-0238">DNA-binding</keyword>
<feature type="domain" description="HTH marR-type" evidence="6">
    <location>
        <begin position="14"/>
        <end position="144"/>
    </location>
</feature>
<dbReference type="GO" id="GO:0006950">
    <property type="term" value="P:response to stress"/>
    <property type="evidence" value="ECO:0007669"/>
    <property type="project" value="TreeGrafter"/>
</dbReference>
<dbReference type="GO" id="GO:0005737">
    <property type="term" value="C:cytoplasm"/>
    <property type="evidence" value="ECO:0007669"/>
    <property type="project" value="UniProtKB-SubCell"/>
</dbReference>
<organism evidence="7 8">
    <name type="scientific">Paracoccus liaowanqingii</name>
    <dbReference type="NCBI Taxonomy" id="2560053"/>
    <lineage>
        <taxon>Bacteria</taxon>
        <taxon>Pseudomonadati</taxon>
        <taxon>Pseudomonadota</taxon>
        <taxon>Alphaproteobacteria</taxon>
        <taxon>Rhodobacterales</taxon>
        <taxon>Paracoccaceae</taxon>
        <taxon>Paracoccus</taxon>
    </lineage>
</organism>
<proteinExistence type="predicted"/>
<evidence type="ECO:0000313" key="8">
    <source>
        <dbReference type="Proteomes" id="UP000296374"/>
    </source>
</evidence>
<keyword evidence="3" id="KW-0805">Transcription regulation</keyword>
<evidence type="ECO:0000313" key="7">
    <source>
        <dbReference type="EMBL" id="QBX33827.1"/>
    </source>
</evidence>
<dbReference type="SMART" id="SM00347">
    <property type="entry name" value="HTH_MARR"/>
    <property type="match status" value="1"/>
</dbReference>
<evidence type="ECO:0000256" key="3">
    <source>
        <dbReference type="ARBA" id="ARBA00023015"/>
    </source>
</evidence>
<name>A0A4P7HKQ5_9RHOB</name>
<accession>A0A4P7HKQ5</accession>
<dbReference type="PANTHER" id="PTHR33164">
    <property type="entry name" value="TRANSCRIPTIONAL REGULATOR, MARR FAMILY"/>
    <property type="match status" value="1"/>
</dbReference>
<dbReference type="FunFam" id="1.10.10.10:FF:000163">
    <property type="entry name" value="MarR family transcriptional regulator"/>
    <property type="match status" value="1"/>
</dbReference>
<gene>
    <name evidence="7" type="ORF">E4191_03150</name>
</gene>
<dbReference type="InterPro" id="IPR036390">
    <property type="entry name" value="WH_DNA-bd_sf"/>
</dbReference>
<dbReference type="PRINTS" id="PR00598">
    <property type="entry name" value="HTHMARR"/>
</dbReference>
<protein>
    <submittedName>
        <fullName evidence="7">MarR family transcriptional regulator</fullName>
    </submittedName>
</protein>
<dbReference type="InterPro" id="IPR055166">
    <property type="entry name" value="Transc_reg_Sar_Rot_HTH"/>
</dbReference>
<dbReference type="GO" id="GO:0003700">
    <property type="term" value="F:DNA-binding transcription factor activity"/>
    <property type="evidence" value="ECO:0007669"/>
    <property type="project" value="InterPro"/>
</dbReference>
<dbReference type="InterPro" id="IPR036388">
    <property type="entry name" value="WH-like_DNA-bd_sf"/>
</dbReference>